<keyword evidence="1" id="KW-0472">Membrane</keyword>
<feature type="transmembrane region" description="Helical" evidence="1">
    <location>
        <begin position="369"/>
        <end position="388"/>
    </location>
</feature>
<evidence type="ECO:0000256" key="2">
    <source>
        <dbReference type="SAM" id="SignalP"/>
    </source>
</evidence>
<sequence>MIFRTRRAASLATAALLASGVFTALGAPAYAAGTETDLAITAAGTRLTSGVEGKLAWAKITNLGEGTPSKVILKVDASKVDASKLVLEPYQEGGCPATDDAKPEQHACELNADEIPGPGETVEVPVVLLNKAKGLTEPYSAPVTISIESPDDTDDSNNSVDVNVELTPESGVDLGVFVPDVKDNLGVGFTEATRADFEEDGEGPLRPGDIGIVFGFILSQGDLSAKGVKWTYQLPEGATFPFEDEVCTYSADRRTAVCEDKALVLETGNALIHLLPVAVDEDVEAPVTLKDGWMEAEALGSLPADARVSQQATKPASKRAEVRNVADTEYAELDPTDNKDDFAVIVAAADSGNGGGGGGLPVTGVQAGLIGGIGAGVVLAGVVMFLVARRRRVVLVAPGDEKTND</sequence>
<evidence type="ECO:0008006" key="5">
    <source>
        <dbReference type="Google" id="ProtNLM"/>
    </source>
</evidence>
<feature type="chain" id="PRO_5015921541" description="Cell wall anchor protein" evidence="2">
    <location>
        <begin position="32"/>
        <end position="405"/>
    </location>
</feature>
<accession>A0A2W2EL29</accession>
<dbReference type="OrthoDB" id="3405264at2"/>
<feature type="signal peptide" evidence="2">
    <location>
        <begin position="1"/>
        <end position="31"/>
    </location>
</feature>
<comment type="caution">
    <text evidence="3">The sequence shown here is derived from an EMBL/GenBank/DDBJ whole genome shotgun (WGS) entry which is preliminary data.</text>
</comment>
<keyword evidence="1" id="KW-1133">Transmembrane helix</keyword>
<organism evidence="3 4">
    <name type="scientific">Micromonospora craterilacus</name>
    <dbReference type="NCBI Taxonomy" id="1655439"/>
    <lineage>
        <taxon>Bacteria</taxon>
        <taxon>Bacillati</taxon>
        <taxon>Actinomycetota</taxon>
        <taxon>Actinomycetes</taxon>
        <taxon>Micromonosporales</taxon>
        <taxon>Micromonosporaceae</taxon>
        <taxon>Micromonospora</taxon>
    </lineage>
</organism>
<keyword evidence="1" id="KW-0812">Transmembrane</keyword>
<gene>
    <name evidence="3" type="ORF">C1I95_21900</name>
</gene>
<dbReference type="Proteomes" id="UP000248924">
    <property type="component" value="Unassembled WGS sequence"/>
</dbReference>
<keyword evidence="4" id="KW-1185">Reference proteome</keyword>
<dbReference type="RefSeq" id="WP_111216128.1">
    <property type="nucleotide sequence ID" value="NZ_POTY01000151.1"/>
</dbReference>
<dbReference type="EMBL" id="POTY01000151">
    <property type="protein sequence ID" value="PZG14340.1"/>
    <property type="molecule type" value="Genomic_DNA"/>
</dbReference>
<evidence type="ECO:0000313" key="3">
    <source>
        <dbReference type="EMBL" id="PZG14340.1"/>
    </source>
</evidence>
<keyword evidence="2" id="KW-0732">Signal</keyword>
<evidence type="ECO:0000313" key="4">
    <source>
        <dbReference type="Proteomes" id="UP000248924"/>
    </source>
</evidence>
<evidence type="ECO:0000256" key="1">
    <source>
        <dbReference type="SAM" id="Phobius"/>
    </source>
</evidence>
<protein>
    <recommendedName>
        <fullName evidence="5">Cell wall anchor protein</fullName>
    </recommendedName>
</protein>
<reference evidence="3 4" key="1">
    <citation type="submission" date="2018-01" db="EMBL/GenBank/DDBJ databases">
        <title>Draft genome sequence of Jishengella sp. NA12.</title>
        <authorList>
            <person name="Sahin N."/>
            <person name="Ay H."/>
            <person name="Saygin H."/>
        </authorList>
    </citation>
    <scope>NUCLEOTIDE SEQUENCE [LARGE SCALE GENOMIC DNA]</scope>
    <source>
        <strain evidence="3 4">NA12</strain>
    </source>
</reference>
<dbReference type="AlphaFoldDB" id="A0A2W2EL29"/>
<name>A0A2W2EL29_9ACTN</name>
<proteinExistence type="predicted"/>